<dbReference type="AlphaFoldDB" id="A0A542DQG6"/>
<feature type="coiled-coil region" evidence="1">
    <location>
        <begin position="465"/>
        <end position="492"/>
    </location>
</feature>
<dbReference type="RefSeq" id="WP_142000846.1">
    <property type="nucleotide sequence ID" value="NZ_VFML01000001.1"/>
</dbReference>
<dbReference type="Pfam" id="PF13087">
    <property type="entry name" value="AAA_12"/>
    <property type="match status" value="1"/>
</dbReference>
<dbReference type="InterPro" id="IPR041677">
    <property type="entry name" value="DNA2/NAM7_AAA_11"/>
</dbReference>
<dbReference type="EMBL" id="VFML01000001">
    <property type="protein sequence ID" value="TQJ05296.1"/>
    <property type="molecule type" value="Genomic_DNA"/>
</dbReference>
<sequence length="976" mass="107559">MLKTVDLRAPIFLVPGRKLHEGIVKQRKDHPALPRGLDEIVTDLSARGDGVPVTFTPWEGSDTGFSLQLHTDAYVVKLGLSRRGDAYHVNWAAPLRLREHDKLARGCLLVRTVWRPVPEIRQVPQGADAGWNGMLQAWHKLQSELGDSAGTPELETQHTRFLDALDRLNDAVHRLSVDNAGRLPTFPYRAVEPVGERRYSAAGMYRFHIVGGVTPERNAFVQVRGEPDQRGHVTRVTDGKVTVRFDRQVDWERLAQQGELMPTVTDVAYAKRREAIALLRARQARNSSLLDVLVDHHVQPIDTVRAEPGEELDPDQLAAFRKSLGVRDLMVVLGPPGTGKTRAISQMARAHALGAGRGSVLIASHTNRAVDNVLAKLPRDVLVVRMGNESKIDPDARPFLLERWAADLRDELIAATGSTLGRYAGVPHAREWHIELERRIAKLTEALATEHELRAEWTAHRRATGGQAQQNVERLAARIAELERTAIGVRRKAERLGLRMARAGRRLPVLGLLTDAVARSRQRRLAAAGARLTALSEEASTTQQALSQAEAEVERVTRGVPAVRDARARLDQAVREGEQRRDEALTAASALARALGPVLPVPPVDGTAEPGATGQALDALSTFHARLGPQLQLLAARAAVLADWREDIAGDTEQLHPELIRYADVVGATCIGAASRAEIADEEFDLVIIDEAGQIATADVLVPLVRARRAVLVGDHRQLPPIVEHEVLASLGEAGRDPEVRALLQRSTLENLVGALPGSHVDMLTQQRRMPRTVADFVSEAFYGGKLQTMVTRVHDDGVFASPLAFVDTSDLPEAKRRERRAEQGTENSAEAHLLCRLATHYHTRGKEWALIVPYAAQRRLVVSRLQEHIPDQDIVESGVGTVDSFQGGERDVILYGFTRSNPAARVGFLDELRRANVAFTRAKQQLVLVGDLEMLSRAQDPGFRELVGRLHEHVLADGDLRRSTDIWHRLGELAP</sequence>
<evidence type="ECO:0000256" key="1">
    <source>
        <dbReference type="SAM" id="Coils"/>
    </source>
</evidence>
<keyword evidence="1" id="KW-0175">Coiled coil</keyword>
<dbReference type="OrthoDB" id="3197455at2"/>
<name>A0A542DQG6_AMYCI</name>
<evidence type="ECO:0000313" key="4">
    <source>
        <dbReference type="EMBL" id="TQJ05296.1"/>
    </source>
</evidence>
<dbReference type="InterPro" id="IPR041679">
    <property type="entry name" value="DNA2/NAM7-like_C"/>
</dbReference>
<dbReference type="InterPro" id="IPR027417">
    <property type="entry name" value="P-loop_NTPase"/>
</dbReference>
<accession>A0A542DQG6</accession>
<dbReference type="Pfam" id="PF13086">
    <property type="entry name" value="AAA_11"/>
    <property type="match status" value="1"/>
</dbReference>
<dbReference type="InterPro" id="IPR045055">
    <property type="entry name" value="DNA2/NAM7-like"/>
</dbReference>
<dbReference type="PANTHER" id="PTHR10887">
    <property type="entry name" value="DNA2/NAM7 HELICASE FAMILY"/>
    <property type="match status" value="1"/>
</dbReference>
<evidence type="ECO:0000313" key="5">
    <source>
        <dbReference type="Proteomes" id="UP000320876"/>
    </source>
</evidence>
<keyword evidence="5" id="KW-1185">Reference proteome</keyword>
<dbReference type="PANTHER" id="PTHR10887:SF495">
    <property type="entry name" value="HELICASE SENATAXIN ISOFORM X1-RELATED"/>
    <property type="match status" value="1"/>
</dbReference>
<protein>
    <submittedName>
        <fullName evidence="4">AAA domain-containing protein</fullName>
    </submittedName>
</protein>
<dbReference type="Gene3D" id="3.40.50.300">
    <property type="entry name" value="P-loop containing nucleotide triphosphate hydrolases"/>
    <property type="match status" value="2"/>
</dbReference>
<dbReference type="SUPFAM" id="SSF52540">
    <property type="entry name" value="P-loop containing nucleoside triphosphate hydrolases"/>
    <property type="match status" value="1"/>
</dbReference>
<gene>
    <name evidence="4" type="ORF">FB471_5124</name>
</gene>
<dbReference type="InterPro" id="IPR047187">
    <property type="entry name" value="SF1_C_Upf1"/>
</dbReference>
<feature type="domain" description="DNA2/NAM7 helicase-like C-terminal" evidence="3">
    <location>
        <begin position="744"/>
        <end position="932"/>
    </location>
</feature>
<feature type="domain" description="DNA2/NAM7 helicase helicase" evidence="2">
    <location>
        <begin position="312"/>
        <end position="723"/>
    </location>
</feature>
<dbReference type="CDD" id="cd18808">
    <property type="entry name" value="SF1_C_Upf1"/>
    <property type="match status" value="1"/>
</dbReference>
<proteinExistence type="predicted"/>
<dbReference type="Proteomes" id="UP000320876">
    <property type="component" value="Unassembled WGS sequence"/>
</dbReference>
<organism evidence="4 5">
    <name type="scientific">Amycolatopsis cihanbeyliensis</name>
    <dbReference type="NCBI Taxonomy" id="1128664"/>
    <lineage>
        <taxon>Bacteria</taxon>
        <taxon>Bacillati</taxon>
        <taxon>Actinomycetota</taxon>
        <taxon>Actinomycetes</taxon>
        <taxon>Pseudonocardiales</taxon>
        <taxon>Pseudonocardiaceae</taxon>
        <taxon>Amycolatopsis</taxon>
    </lineage>
</organism>
<dbReference type="GO" id="GO:0004386">
    <property type="term" value="F:helicase activity"/>
    <property type="evidence" value="ECO:0007669"/>
    <property type="project" value="InterPro"/>
</dbReference>
<evidence type="ECO:0000259" key="3">
    <source>
        <dbReference type="Pfam" id="PF13087"/>
    </source>
</evidence>
<evidence type="ECO:0000259" key="2">
    <source>
        <dbReference type="Pfam" id="PF13086"/>
    </source>
</evidence>
<comment type="caution">
    <text evidence="4">The sequence shown here is derived from an EMBL/GenBank/DDBJ whole genome shotgun (WGS) entry which is preliminary data.</text>
</comment>
<reference evidence="4 5" key="1">
    <citation type="submission" date="2019-06" db="EMBL/GenBank/DDBJ databases">
        <title>Sequencing the genomes of 1000 actinobacteria strains.</title>
        <authorList>
            <person name="Klenk H.-P."/>
        </authorList>
    </citation>
    <scope>NUCLEOTIDE SEQUENCE [LARGE SCALE GENOMIC DNA]</scope>
    <source>
        <strain evidence="4 5">DSM 45679</strain>
    </source>
</reference>